<name>A0A067PF43_9AGAM</name>
<evidence type="ECO:0000313" key="3">
    <source>
        <dbReference type="Proteomes" id="UP000027265"/>
    </source>
</evidence>
<dbReference type="InParanoid" id="A0A067PF43"/>
<keyword evidence="3" id="KW-1185">Reference proteome</keyword>
<feature type="region of interest" description="Disordered" evidence="1">
    <location>
        <begin position="280"/>
        <end position="299"/>
    </location>
</feature>
<dbReference type="Proteomes" id="UP000027265">
    <property type="component" value="Unassembled WGS sequence"/>
</dbReference>
<organism evidence="2 3">
    <name type="scientific">Jaapia argillacea MUCL 33604</name>
    <dbReference type="NCBI Taxonomy" id="933084"/>
    <lineage>
        <taxon>Eukaryota</taxon>
        <taxon>Fungi</taxon>
        <taxon>Dikarya</taxon>
        <taxon>Basidiomycota</taxon>
        <taxon>Agaricomycotina</taxon>
        <taxon>Agaricomycetes</taxon>
        <taxon>Agaricomycetidae</taxon>
        <taxon>Jaapiales</taxon>
        <taxon>Jaapiaceae</taxon>
        <taxon>Jaapia</taxon>
    </lineage>
</organism>
<dbReference type="AlphaFoldDB" id="A0A067PF43"/>
<sequence length="353" mass="38071">MTSFLAVSSTPLKPPASMLPANIIDSSSVFGHTFSNRREGIDAIPDSVKQMSTQPHLEVFNTACMLEDQVRTLEQHCVETQIRCGTKTERVVDLQEELGLLMLEGSSGHRGGWMDPVKQALDHSFDDDEGRSNVSHSAVFYNSPGEMNDSMDETTAHGHGSPTVSSLVHMENIATMRDGGLPSGPRGLGFFGMSTPGGDVSTMSTGRLSIIAAMAKKFCADHDATLHGTAQVPSPRRVTWASPEPRRRGSQRRRLSSVSVGAKQSFTKKLRKKIMLNALGRRGSQRRESAEGSAAAGRMQGSTMKGVAALKNGGGSVPARYGLRIPPRTCSYDRDFTGMMEGTVSGFQTPQRV</sequence>
<feature type="region of interest" description="Disordered" evidence="1">
    <location>
        <begin position="228"/>
        <end position="262"/>
    </location>
</feature>
<proteinExistence type="predicted"/>
<evidence type="ECO:0000313" key="2">
    <source>
        <dbReference type="EMBL" id="KDQ52425.1"/>
    </source>
</evidence>
<reference evidence="3" key="1">
    <citation type="journal article" date="2014" name="Proc. Natl. Acad. Sci. U.S.A.">
        <title>Extensive sampling of basidiomycete genomes demonstrates inadequacy of the white-rot/brown-rot paradigm for wood decay fungi.</title>
        <authorList>
            <person name="Riley R."/>
            <person name="Salamov A.A."/>
            <person name="Brown D.W."/>
            <person name="Nagy L.G."/>
            <person name="Floudas D."/>
            <person name="Held B.W."/>
            <person name="Levasseur A."/>
            <person name="Lombard V."/>
            <person name="Morin E."/>
            <person name="Otillar R."/>
            <person name="Lindquist E.A."/>
            <person name="Sun H."/>
            <person name="LaButti K.M."/>
            <person name="Schmutz J."/>
            <person name="Jabbour D."/>
            <person name="Luo H."/>
            <person name="Baker S.E."/>
            <person name="Pisabarro A.G."/>
            <person name="Walton J.D."/>
            <person name="Blanchette R.A."/>
            <person name="Henrissat B."/>
            <person name="Martin F."/>
            <person name="Cullen D."/>
            <person name="Hibbett D.S."/>
            <person name="Grigoriev I.V."/>
        </authorList>
    </citation>
    <scope>NUCLEOTIDE SEQUENCE [LARGE SCALE GENOMIC DNA]</scope>
    <source>
        <strain evidence="3">MUCL 33604</strain>
    </source>
</reference>
<protein>
    <submittedName>
        <fullName evidence="2">Uncharacterized protein</fullName>
    </submittedName>
</protein>
<evidence type="ECO:0000256" key="1">
    <source>
        <dbReference type="SAM" id="MobiDB-lite"/>
    </source>
</evidence>
<gene>
    <name evidence="2" type="ORF">JAAARDRAFT_61952</name>
</gene>
<dbReference type="HOGENOM" id="CLU_785414_0_0_1"/>
<dbReference type="EMBL" id="KL197740">
    <property type="protein sequence ID" value="KDQ52425.1"/>
    <property type="molecule type" value="Genomic_DNA"/>
</dbReference>
<accession>A0A067PF43</accession>